<name>A0A5J6TEL7_9CAUD</name>
<evidence type="ECO:0000313" key="2">
    <source>
        <dbReference type="Proteomes" id="UP000326279"/>
    </source>
</evidence>
<protein>
    <submittedName>
        <fullName evidence="1">Tail terminator</fullName>
    </submittedName>
</protein>
<dbReference type="Proteomes" id="UP000326279">
    <property type="component" value="Segment"/>
</dbReference>
<gene>
    <name evidence="1" type="primary">18</name>
    <name evidence="1" type="ORF">PBI_MALAGASYROSE_18</name>
</gene>
<organism evidence="1 2">
    <name type="scientific">Mycobacterium phage MalagasyRose</name>
    <dbReference type="NCBI Taxonomy" id="2599870"/>
    <lineage>
        <taxon>Viruses</taxon>
        <taxon>Duplodnaviria</taxon>
        <taxon>Heunggongvirae</taxon>
        <taxon>Uroviricota</taxon>
        <taxon>Caudoviricetes</taxon>
        <taxon>Malagasyrosevirus</taxon>
        <taxon>Malagasyrosevirus malagasyrose</taxon>
    </lineage>
</organism>
<dbReference type="KEGG" id="vg:80019493"/>
<accession>A0A5J6TEL7</accession>
<dbReference type="EMBL" id="MN234170">
    <property type="protein sequence ID" value="QFG08868.1"/>
    <property type="molecule type" value="Genomic_DNA"/>
</dbReference>
<proteinExistence type="predicted"/>
<sequence length="134" mass="15189">MTYPLAEPDVCVIARRDLIGMLAARGVTLPWYISEVPAVRPADNRFVVIEQLDTRRPTDFAADVMVQFRVYHPDSRECRRIATLINALVPTLPAGFEIQSTDHMGGPTEQPDPDVPEARRWLVTWWLTAMCEPV</sequence>
<reference evidence="1 2" key="1">
    <citation type="submission" date="2019-07" db="EMBL/GenBank/DDBJ databases">
        <authorList>
            <person name="Garlena R.A."/>
            <person name="Russell D.A."/>
            <person name="Pope W.H."/>
            <person name="Jacobs-Sera D."/>
            <person name="Hatfull G.F."/>
        </authorList>
    </citation>
    <scope>NUCLEOTIDE SEQUENCE [LARGE SCALE GENOMIC DNA]</scope>
</reference>
<evidence type="ECO:0000313" key="1">
    <source>
        <dbReference type="EMBL" id="QFG08868.1"/>
    </source>
</evidence>
<keyword evidence="2" id="KW-1185">Reference proteome</keyword>
<dbReference type="RefSeq" id="YP_010754890.1">
    <property type="nucleotide sequence ID" value="NC_073465.1"/>
</dbReference>
<dbReference type="GeneID" id="80019493"/>